<keyword evidence="1" id="KW-0812">Transmembrane</keyword>
<keyword evidence="3" id="KW-1185">Reference proteome</keyword>
<sequence>MFGFPIFGLLAYFGQYAHPYPVAGGVAVAILGGCCEISLLRKGAQLGGRIILPFDLAIIAIVALLSIIGAGPLGRRHGLDGFTPYVMMIAGLAGIGAGMSWRGITITAIAGAIWAVMPLGRGAIIWNDEGGFLLWLISGSLVAAA</sequence>
<feature type="transmembrane region" description="Helical" evidence="1">
    <location>
        <begin position="20"/>
        <end position="40"/>
    </location>
</feature>
<dbReference type="Proteomes" id="UP000032360">
    <property type="component" value="Unassembled WGS sequence"/>
</dbReference>
<evidence type="ECO:0000256" key="1">
    <source>
        <dbReference type="SAM" id="Phobius"/>
    </source>
</evidence>
<feature type="transmembrane region" description="Helical" evidence="1">
    <location>
        <begin position="52"/>
        <end position="70"/>
    </location>
</feature>
<accession>A0A0D8HE85</accession>
<comment type="caution">
    <text evidence="2">The sequence shown here is derived from an EMBL/GenBank/DDBJ whole genome shotgun (WGS) entry which is preliminary data.</text>
</comment>
<protein>
    <submittedName>
        <fullName evidence="2">Uncharacterized protein</fullName>
    </submittedName>
</protein>
<dbReference type="EMBL" id="JXYS01000090">
    <property type="protein sequence ID" value="KJF16275.1"/>
    <property type="molecule type" value="Genomic_DNA"/>
</dbReference>
<evidence type="ECO:0000313" key="2">
    <source>
        <dbReference type="EMBL" id="KJF16275.1"/>
    </source>
</evidence>
<keyword evidence="1" id="KW-0472">Membrane</keyword>
<proteinExistence type="predicted"/>
<dbReference type="AlphaFoldDB" id="A0A0D8HE85"/>
<dbReference type="RefSeq" id="WP_052606559.1">
    <property type="nucleotide sequence ID" value="NZ_JXYS01000090.1"/>
</dbReference>
<reference evidence="2 3" key="1">
    <citation type="submission" date="2015-01" db="EMBL/GenBank/DDBJ databases">
        <title>Draft genome of the acidophilic iron oxidizer Acidithrix ferrooxidans strain Py-F3.</title>
        <authorList>
            <person name="Poehlein A."/>
            <person name="Eisen S."/>
            <person name="Schloemann M."/>
            <person name="Johnson B.D."/>
            <person name="Daniel R."/>
            <person name="Muehling M."/>
        </authorList>
    </citation>
    <scope>NUCLEOTIDE SEQUENCE [LARGE SCALE GENOMIC DNA]</scope>
    <source>
        <strain evidence="2 3">Py-F3</strain>
    </source>
</reference>
<feature type="transmembrane region" description="Helical" evidence="1">
    <location>
        <begin position="108"/>
        <end position="126"/>
    </location>
</feature>
<gene>
    <name evidence="2" type="ORF">AXFE_28760</name>
</gene>
<evidence type="ECO:0000313" key="3">
    <source>
        <dbReference type="Proteomes" id="UP000032360"/>
    </source>
</evidence>
<name>A0A0D8HE85_9ACTN</name>
<feature type="transmembrane region" description="Helical" evidence="1">
    <location>
        <begin position="82"/>
        <end position="101"/>
    </location>
</feature>
<keyword evidence="1" id="KW-1133">Transmembrane helix</keyword>
<organism evidence="2 3">
    <name type="scientific">Acidithrix ferrooxidans</name>
    <dbReference type="NCBI Taxonomy" id="1280514"/>
    <lineage>
        <taxon>Bacteria</taxon>
        <taxon>Bacillati</taxon>
        <taxon>Actinomycetota</taxon>
        <taxon>Acidimicrobiia</taxon>
        <taxon>Acidimicrobiales</taxon>
        <taxon>Acidimicrobiaceae</taxon>
        <taxon>Acidithrix</taxon>
    </lineage>
</organism>